<dbReference type="Proteomes" id="UP000823941">
    <property type="component" value="Chromosome 8"/>
</dbReference>
<dbReference type="EMBL" id="JAHIBW010000008">
    <property type="protein sequence ID" value="KAG7308888.1"/>
    <property type="molecule type" value="Genomic_DNA"/>
</dbReference>
<keyword evidence="1" id="KW-0812">Transmembrane</keyword>
<evidence type="ECO:0000256" key="1">
    <source>
        <dbReference type="SAM" id="Phobius"/>
    </source>
</evidence>
<keyword evidence="1" id="KW-0472">Membrane</keyword>
<organism evidence="2 3">
    <name type="scientific">Plutella xylostella</name>
    <name type="common">Diamondback moth</name>
    <name type="synonym">Plutella maculipennis</name>
    <dbReference type="NCBI Taxonomy" id="51655"/>
    <lineage>
        <taxon>Eukaryota</taxon>
        <taxon>Metazoa</taxon>
        <taxon>Ecdysozoa</taxon>
        <taxon>Arthropoda</taxon>
        <taxon>Hexapoda</taxon>
        <taxon>Insecta</taxon>
        <taxon>Pterygota</taxon>
        <taxon>Neoptera</taxon>
        <taxon>Endopterygota</taxon>
        <taxon>Lepidoptera</taxon>
        <taxon>Glossata</taxon>
        <taxon>Ditrysia</taxon>
        <taxon>Yponomeutoidea</taxon>
        <taxon>Plutellidae</taxon>
        <taxon>Plutella</taxon>
    </lineage>
</organism>
<feature type="transmembrane region" description="Helical" evidence="1">
    <location>
        <begin position="32"/>
        <end position="50"/>
    </location>
</feature>
<accession>A0ABQ7QV32</accession>
<evidence type="ECO:0000313" key="3">
    <source>
        <dbReference type="Proteomes" id="UP000823941"/>
    </source>
</evidence>
<name>A0ABQ7QV32_PLUXY</name>
<keyword evidence="3" id="KW-1185">Reference proteome</keyword>
<comment type="caution">
    <text evidence="2">The sequence shown here is derived from an EMBL/GenBank/DDBJ whole genome shotgun (WGS) entry which is preliminary data.</text>
</comment>
<keyword evidence="1" id="KW-1133">Transmembrane helix</keyword>
<sequence>MKDGNSMAVSCLFWESKSGPPTVKAQVLARNAFLLLVIMTGELVSTWVFYTSLDAG</sequence>
<evidence type="ECO:0000313" key="2">
    <source>
        <dbReference type="EMBL" id="KAG7308888.1"/>
    </source>
</evidence>
<gene>
    <name evidence="2" type="ORF">JYU34_006150</name>
</gene>
<reference evidence="2 3" key="1">
    <citation type="submission" date="2021-06" db="EMBL/GenBank/DDBJ databases">
        <title>A haploid diamondback moth (Plutella xylostella L.) genome assembly resolves 31 chromosomes and identifies a diamide resistance mutation.</title>
        <authorList>
            <person name="Ward C.M."/>
            <person name="Perry K.D."/>
            <person name="Baker G."/>
            <person name="Powis K."/>
            <person name="Heckel D.G."/>
            <person name="Baxter S.W."/>
        </authorList>
    </citation>
    <scope>NUCLEOTIDE SEQUENCE [LARGE SCALE GENOMIC DNA]</scope>
    <source>
        <strain evidence="2 3">LV</strain>
        <tissue evidence="2">Single pupa</tissue>
    </source>
</reference>
<protein>
    <submittedName>
        <fullName evidence="2">Uncharacterized protein</fullName>
    </submittedName>
</protein>
<proteinExistence type="predicted"/>